<name>A0A7I4Y8C3_HAECO</name>
<keyword evidence="1" id="KW-1185">Reference proteome</keyword>
<protein>
    <submittedName>
        <fullName evidence="2">Prophage protein</fullName>
    </submittedName>
</protein>
<proteinExistence type="predicted"/>
<dbReference type="AlphaFoldDB" id="A0A7I4Y8C3"/>
<dbReference type="OrthoDB" id="8193815at2759"/>
<accession>A0A7I4Y8C3</accession>
<dbReference type="Proteomes" id="UP000025227">
    <property type="component" value="Unplaced"/>
</dbReference>
<evidence type="ECO:0000313" key="1">
    <source>
        <dbReference type="Proteomes" id="UP000025227"/>
    </source>
</evidence>
<dbReference type="WBParaSite" id="HCON_00057870-00001">
    <property type="protein sequence ID" value="HCON_00057870-00001"/>
    <property type="gene ID" value="HCON_00057870"/>
</dbReference>
<reference evidence="2" key="1">
    <citation type="submission" date="2020-12" db="UniProtKB">
        <authorList>
            <consortium name="WormBaseParasite"/>
        </authorList>
    </citation>
    <scope>IDENTIFICATION</scope>
    <source>
        <strain evidence="2">MHco3</strain>
    </source>
</reference>
<sequence length="105" mass="12246">MEVRPIYITIFRCAHVQKRIQCYDLPYQTNIGDALAQATESKIRQAGYAMRFRDIGWTRPVTEWIPRDVMNISGTAISVMVRPLHEGSEREECIYHILRTLKHIA</sequence>
<organism evidence="1 2">
    <name type="scientific">Haemonchus contortus</name>
    <name type="common">Barber pole worm</name>
    <dbReference type="NCBI Taxonomy" id="6289"/>
    <lineage>
        <taxon>Eukaryota</taxon>
        <taxon>Metazoa</taxon>
        <taxon>Ecdysozoa</taxon>
        <taxon>Nematoda</taxon>
        <taxon>Chromadorea</taxon>
        <taxon>Rhabditida</taxon>
        <taxon>Rhabditina</taxon>
        <taxon>Rhabditomorpha</taxon>
        <taxon>Strongyloidea</taxon>
        <taxon>Trichostrongylidae</taxon>
        <taxon>Haemonchus</taxon>
    </lineage>
</organism>
<evidence type="ECO:0000313" key="2">
    <source>
        <dbReference type="WBParaSite" id="HCON_00057870-00001"/>
    </source>
</evidence>